<reference evidence="3 4" key="1">
    <citation type="journal article" date="2018" name="Sci. Rep.">
        <title>Genomic signatures of local adaptation to the degree of environmental predictability in rotifers.</title>
        <authorList>
            <person name="Franch-Gras L."/>
            <person name="Hahn C."/>
            <person name="Garcia-Roger E.M."/>
            <person name="Carmona M.J."/>
            <person name="Serra M."/>
            <person name="Gomez A."/>
        </authorList>
    </citation>
    <scope>NUCLEOTIDE SEQUENCE [LARGE SCALE GENOMIC DNA]</scope>
    <source>
        <strain evidence="3">HYR1</strain>
    </source>
</reference>
<sequence>MFLNILTIASILTTLNAYYIKNDITCVPNKVIPHPTDCGRFIKCGYTDNTNIVLNCTYPTLFNRRILDCDRPQNVFCQTYNFVPREESIIETIQKKEPGCDLAQNVICMTYNYIFITDDKIESQNQIFIEQKPQAVSNATNNVITNGSELITSTEITTEVMTTNESNINVTTEPFTTLESILETSSTPIVTTEESTMESILETSSTPIVTTEETTMESILETSST</sequence>
<dbReference type="SUPFAM" id="SSF57625">
    <property type="entry name" value="Invertebrate chitin-binding proteins"/>
    <property type="match status" value="1"/>
</dbReference>
<organism evidence="3 4">
    <name type="scientific">Brachionus plicatilis</name>
    <name type="common">Marine rotifer</name>
    <name type="synonym">Brachionus muelleri</name>
    <dbReference type="NCBI Taxonomy" id="10195"/>
    <lineage>
        <taxon>Eukaryota</taxon>
        <taxon>Metazoa</taxon>
        <taxon>Spiralia</taxon>
        <taxon>Gnathifera</taxon>
        <taxon>Rotifera</taxon>
        <taxon>Eurotatoria</taxon>
        <taxon>Monogononta</taxon>
        <taxon>Pseudotrocha</taxon>
        <taxon>Ploima</taxon>
        <taxon>Brachionidae</taxon>
        <taxon>Brachionus</taxon>
    </lineage>
</organism>
<dbReference type="Gene3D" id="2.170.140.10">
    <property type="entry name" value="Chitin binding domain"/>
    <property type="match status" value="1"/>
</dbReference>
<dbReference type="SMART" id="SM00494">
    <property type="entry name" value="ChtBD2"/>
    <property type="match status" value="1"/>
</dbReference>
<feature type="signal peptide" evidence="1">
    <location>
        <begin position="1"/>
        <end position="17"/>
    </location>
</feature>
<feature type="chain" id="PRO_5017942685" description="Chitin-binding type-2 domain-containing protein" evidence="1">
    <location>
        <begin position="18"/>
        <end position="225"/>
    </location>
</feature>
<feature type="domain" description="Chitin-binding type-2" evidence="2">
    <location>
        <begin position="23"/>
        <end position="79"/>
    </location>
</feature>
<dbReference type="EMBL" id="REGN01000054">
    <property type="protein sequence ID" value="RNA44845.1"/>
    <property type="molecule type" value="Genomic_DNA"/>
</dbReference>
<dbReference type="GO" id="GO:0005576">
    <property type="term" value="C:extracellular region"/>
    <property type="evidence" value="ECO:0007669"/>
    <property type="project" value="InterPro"/>
</dbReference>
<name>A0A3M7TA46_BRAPC</name>
<dbReference type="InterPro" id="IPR036508">
    <property type="entry name" value="Chitin-bd_dom_sf"/>
</dbReference>
<dbReference type="Pfam" id="PF01607">
    <property type="entry name" value="CBM_14"/>
    <property type="match status" value="1"/>
</dbReference>
<accession>A0A3M7TA46</accession>
<keyword evidence="4" id="KW-1185">Reference proteome</keyword>
<dbReference type="AlphaFoldDB" id="A0A3M7TA46"/>
<protein>
    <recommendedName>
        <fullName evidence="2">Chitin-binding type-2 domain-containing protein</fullName>
    </recommendedName>
</protein>
<comment type="caution">
    <text evidence="3">The sequence shown here is derived from an EMBL/GenBank/DDBJ whole genome shotgun (WGS) entry which is preliminary data.</text>
</comment>
<evidence type="ECO:0000256" key="1">
    <source>
        <dbReference type="SAM" id="SignalP"/>
    </source>
</evidence>
<dbReference type="PROSITE" id="PS50940">
    <property type="entry name" value="CHIT_BIND_II"/>
    <property type="match status" value="1"/>
</dbReference>
<dbReference type="Proteomes" id="UP000276133">
    <property type="component" value="Unassembled WGS sequence"/>
</dbReference>
<dbReference type="STRING" id="10195.A0A3M7TA46"/>
<evidence type="ECO:0000313" key="4">
    <source>
        <dbReference type="Proteomes" id="UP000276133"/>
    </source>
</evidence>
<feature type="non-terminal residue" evidence="3">
    <location>
        <position position="225"/>
    </location>
</feature>
<gene>
    <name evidence="3" type="ORF">BpHYR1_009775</name>
</gene>
<dbReference type="GO" id="GO:0008061">
    <property type="term" value="F:chitin binding"/>
    <property type="evidence" value="ECO:0007669"/>
    <property type="project" value="InterPro"/>
</dbReference>
<evidence type="ECO:0000259" key="2">
    <source>
        <dbReference type="PROSITE" id="PS50940"/>
    </source>
</evidence>
<dbReference type="OrthoDB" id="6020543at2759"/>
<proteinExistence type="predicted"/>
<evidence type="ECO:0000313" key="3">
    <source>
        <dbReference type="EMBL" id="RNA44845.1"/>
    </source>
</evidence>
<keyword evidence="1" id="KW-0732">Signal</keyword>
<dbReference type="InterPro" id="IPR002557">
    <property type="entry name" value="Chitin-bd_dom"/>
</dbReference>